<reference evidence="1 2" key="1">
    <citation type="submission" date="2021-01" db="EMBL/GenBank/DDBJ databases">
        <title>Belnapia mucosa sp. nov. and Belnapia arida sp. nov., isolated from the Tabernas Desert (Almeria, Spain).</title>
        <authorList>
            <person name="Molina-Menor E."/>
            <person name="Vidal-Verdu A."/>
            <person name="Calonge A."/>
            <person name="Satari L."/>
            <person name="Pereto Magraner J."/>
            <person name="Porcar Miralles M."/>
        </authorList>
    </citation>
    <scope>NUCLEOTIDE SEQUENCE [LARGE SCALE GENOMIC DNA]</scope>
    <source>
        <strain evidence="1 2">T6</strain>
    </source>
</reference>
<dbReference type="Pfam" id="PF03060">
    <property type="entry name" value="NMO"/>
    <property type="match status" value="1"/>
</dbReference>
<keyword evidence="1" id="KW-0503">Monooxygenase</keyword>
<evidence type="ECO:0000313" key="1">
    <source>
        <dbReference type="EMBL" id="MBL6458758.1"/>
    </source>
</evidence>
<organism evidence="1 2">
    <name type="scientific">Belnapia mucosa</name>
    <dbReference type="NCBI Taxonomy" id="2804532"/>
    <lineage>
        <taxon>Bacteria</taxon>
        <taxon>Pseudomonadati</taxon>
        <taxon>Pseudomonadota</taxon>
        <taxon>Alphaproteobacteria</taxon>
        <taxon>Acetobacterales</taxon>
        <taxon>Roseomonadaceae</taxon>
        <taxon>Belnapia</taxon>
    </lineage>
</organism>
<evidence type="ECO:0000313" key="2">
    <source>
        <dbReference type="Proteomes" id="UP000606490"/>
    </source>
</evidence>
<name>A0ABS1VAS1_9PROT</name>
<dbReference type="PANTHER" id="PTHR32332">
    <property type="entry name" value="2-NITROPROPANE DIOXYGENASE"/>
    <property type="match status" value="1"/>
</dbReference>
<proteinExistence type="predicted"/>
<dbReference type="InterPro" id="IPR013785">
    <property type="entry name" value="Aldolase_TIM"/>
</dbReference>
<dbReference type="Gene3D" id="3.20.20.70">
    <property type="entry name" value="Aldolase class I"/>
    <property type="match status" value="1"/>
</dbReference>
<keyword evidence="1" id="KW-0560">Oxidoreductase</keyword>
<sequence length="160" mass="16570">MAQGTGAGGHVRGTVGTFPLLGDVLDAVSMPVRSAGGIGTAKAVAAALATGADSVRVGTRFVATYEAGAHPEYMATLIAARAEDTVYTGAFHLGWPDVPLRVLRSCITAAEAFQGDQVDEAVRLDGTRMPILRFGTAVVDRTVTGLLRQWRSGPESRSAG</sequence>
<protein>
    <submittedName>
        <fullName evidence="1">Nitronate monooxygenase</fullName>
    </submittedName>
</protein>
<accession>A0ABS1VAS1</accession>
<dbReference type="SUPFAM" id="SSF51412">
    <property type="entry name" value="Inosine monophosphate dehydrogenase (IMPDH)"/>
    <property type="match status" value="1"/>
</dbReference>
<gene>
    <name evidence="1" type="ORF">JMJ55_25825</name>
</gene>
<dbReference type="GO" id="GO:0004497">
    <property type="term" value="F:monooxygenase activity"/>
    <property type="evidence" value="ECO:0007669"/>
    <property type="project" value="UniProtKB-KW"/>
</dbReference>
<dbReference type="PANTHER" id="PTHR32332:SF20">
    <property type="entry name" value="2-NITROPROPANE DIOXYGENASE-LIKE PROTEIN"/>
    <property type="match status" value="1"/>
</dbReference>
<dbReference type="EMBL" id="JAEUXJ010000019">
    <property type="protein sequence ID" value="MBL6458758.1"/>
    <property type="molecule type" value="Genomic_DNA"/>
</dbReference>
<comment type="caution">
    <text evidence="1">The sequence shown here is derived from an EMBL/GenBank/DDBJ whole genome shotgun (WGS) entry which is preliminary data.</text>
</comment>
<dbReference type="Proteomes" id="UP000606490">
    <property type="component" value="Unassembled WGS sequence"/>
</dbReference>
<keyword evidence="2" id="KW-1185">Reference proteome</keyword>